<dbReference type="AlphaFoldDB" id="K5WJP9"/>
<dbReference type="GO" id="GO:0032266">
    <property type="term" value="F:phosphatidylinositol-3-phosphate binding"/>
    <property type="evidence" value="ECO:0007669"/>
    <property type="project" value="TreeGrafter"/>
</dbReference>
<dbReference type="Pfam" id="PF19566">
    <property type="entry name" value="Snx8_BAR_dom"/>
    <property type="match status" value="1"/>
</dbReference>
<evidence type="ECO:0000256" key="1">
    <source>
        <dbReference type="ARBA" id="ARBA00004287"/>
    </source>
</evidence>
<dbReference type="PROSITE" id="PS50195">
    <property type="entry name" value="PX"/>
    <property type="match status" value="1"/>
</dbReference>
<dbReference type="GO" id="GO:0006623">
    <property type="term" value="P:protein targeting to vacuole"/>
    <property type="evidence" value="ECO:0007669"/>
    <property type="project" value="TreeGrafter"/>
</dbReference>
<accession>K5WJP9</accession>
<evidence type="ECO:0000313" key="11">
    <source>
        <dbReference type="EMBL" id="EKM50477.1"/>
    </source>
</evidence>
<evidence type="ECO:0000256" key="7">
    <source>
        <dbReference type="ARBA" id="ARBA00022927"/>
    </source>
</evidence>
<dbReference type="Gene3D" id="1.10.238.10">
    <property type="entry name" value="EF-hand"/>
    <property type="match status" value="1"/>
</dbReference>
<evidence type="ECO:0000256" key="2">
    <source>
        <dbReference type="ARBA" id="ARBA00004496"/>
    </source>
</evidence>
<evidence type="ECO:0000259" key="10">
    <source>
        <dbReference type="PROSITE" id="PS50195"/>
    </source>
</evidence>
<dbReference type="GO" id="GO:0005829">
    <property type="term" value="C:cytosol"/>
    <property type="evidence" value="ECO:0007669"/>
    <property type="project" value="GOC"/>
</dbReference>
<dbReference type="Pfam" id="PF00787">
    <property type="entry name" value="PX"/>
    <property type="match status" value="1"/>
</dbReference>
<keyword evidence="5" id="KW-0813">Transport</keyword>
<dbReference type="GeneID" id="18908911"/>
<dbReference type="STRING" id="650164.K5WJP9"/>
<dbReference type="EMBL" id="JH930478">
    <property type="protein sequence ID" value="EKM50477.1"/>
    <property type="molecule type" value="Genomic_DNA"/>
</dbReference>
<protein>
    <recommendedName>
        <fullName evidence="4">Sorting nexin MVP1</fullName>
    </recommendedName>
</protein>
<dbReference type="SMART" id="SM00312">
    <property type="entry name" value="PX"/>
    <property type="match status" value="1"/>
</dbReference>
<comment type="similarity">
    <text evidence="3">Belongs to the sorting nexin family.</text>
</comment>
<gene>
    <name evidence="11" type="ORF">PHACADRAFT_152486</name>
</gene>
<keyword evidence="8" id="KW-0472">Membrane</keyword>
<dbReference type="InterPro" id="IPR001683">
    <property type="entry name" value="PX_dom"/>
</dbReference>
<dbReference type="HOGENOM" id="CLU_009058_1_1_1"/>
<reference evidence="11 12" key="1">
    <citation type="journal article" date="2012" name="BMC Genomics">
        <title>Comparative genomics of the white-rot fungi, Phanerochaete carnosa and P. chrysosporium, to elucidate the genetic basis of the distinct wood types they colonize.</title>
        <authorList>
            <person name="Suzuki H."/>
            <person name="MacDonald J."/>
            <person name="Syed K."/>
            <person name="Salamov A."/>
            <person name="Hori C."/>
            <person name="Aerts A."/>
            <person name="Henrissat B."/>
            <person name="Wiebenga A."/>
            <person name="vanKuyk P.A."/>
            <person name="Barry K."/>
            <person name="Lindquist E."/>
            <person name="LaButti K."/>
            <person name="Lapidus A."/>
            <person name="Lucas S."/>
            <person name="Coutinho P."/>
            <person name="Gong Y."/>
            <person name="Samejima M."/>
            <person name="Mahadevan R."/>
            <person name="Abou-Zaid M."/>
            <person name="de Vries R.P."/>
            <person name="Igarashi K."/>
            <person name="Yadav J.S."/>
            <person name="Grigoriev I.V."/>
            <person name="Master E.R."/>
        </authorList>
    </citation>
    <scope>NUCLEOTIDE SEQUENCE [LARGE SCALE GENOMIC DNA]</scope>
    <source>
        <strain evidence="11 12">HHB-10118-sp</strain>
    </source>
</reference>
<dbReference type="Proteomes" id="UP000008370">
    <property type="component" value="Unassembled WGS sequence"/>
</dbReference>
<feature type="domain" description="PX" evidence="10">
    <location>
        <begin position="234"/>
        <end position="340"/>
    </location>
</feature>
<evidence type="ECO:0000313" key="12">
    <source>
        <dbReference type="Proteomes" id="UP000008370"/>
    </source>
</evidence>
<evidence type="ECO:0000256" key="6">
    <source>
        <dbReference type="ARBA" id="ARBA00022490"/>
    </source>
</evidence>
<dbReference type="SUPFAM" id="SSF64268">
    <property type="entry name" value="PX domain"/>
    <property type="match status" value="1"/>
</dbReference>
<dbReference type="PANTHER" id="PTHR47554:SF1">
    <property type="entry name" value="SORTING NEXIN MVP1"/>
    <property type="match status" value="1"/>
</dbReference>
<dbReference type="RefSeq" id="XP_007400749.1">
    <property type="nucleotide sequence ID" value="XM_007400687.1"/>
</dbReference>
<dbReference type="InterPro" id="IPR045734">
    <property type="entry name" value="Snx8_BAR_dom"/>
</dbReference>
<evidence type="ECO:0000256" key="3">
    <source>
        <dbReference type="ARBA" id="ARBA00010883"/>
    </source>
</evidence>
<dbReference type="OrthoDB" id="10064318at2759"/>
<dbReference type="InParanoid" id="K5WJP9"/>
<keyword evidence="12" id="KW-1185">Reference proteome</keyword>
<keyword evidence="6" id="KW-0963">Cytoplasm</keyword>
<dbReference type="InterPro" id="IPR036871">
    <property type="entry name" value="PX_dom_sf"/>
</dbReference>
<dbReference type="Gene3D" id="3.30.1520.10">
    <property type="entry name" value="Phox-like domain"/>
    <property type="match status" value="1"/>
</dbReference>
<organism evidence="11 12">
    <name type="scientific">Phanerochaete carnosa (strain HHB-10118-sp)</name>
    <name type="common">White-rot fungus</name>
    <name type="synonym">Peniophora carnosa</name>
    <dbReference type="NCBI Taxonomy" id="650164"/>
    <lineage>
        <taxon>Eukaryota</taxon>
        <taxon>Fungi</taxon>
        <taxon>Dikarya</taxon>
        <taxon>Basidiomycota</taxon>
        <taxon>Agaricomycotina</taxon>
        <taxon>Agaricomycetes</taxon>
        <taxon>Polyporales</taxon>
        <taxon>Phanerochaetaceae</taxon>
        <taxon>Phanerochaete</taxon>
    </lineage>
</organism>
<dbReference type="CDD" id="cd07597">
    <property type="entry name" value="BAR_SNX8"/>
    <property type="match status" value="1"/>
</dbReference>
<dbReference type="KEGG" id="pco:PHACADRAFT_152486"/>
<keyword evidence="7" id="KW-0653">Protein transport</keyword>
<sequence length="659" mass="72476">MFNTPRLAPNYGSNSVNNFGVGSMVDNPLSNSIYDSDGLDPWSSAPSPAPPPLPSSSATGGGSSFTSVIGEAAVPPIYHEAFATVDAASIGETSVNALSRVLETSALSATTIDKIVSLVSSKPRVSKEEFFVALALVAIAQSGRDLSIEMVAALAQENALPAPQLNLSAIAPSISGFANYQIRAPMPVRAYSDDPWNASKLPNAPPPTAANGILSNGIPSSISGTGLPSNWWRRQENITVNILGQQGFILNRYLVYEVATDRAPPVPRRYSEFVILWDCLVRRYPFRLLPSLPPKRLGPDESFIEQRRRGLARFLNFVINHPVIKEDGLLAVFLTEPSFESWRKHSTISYEEESVSKRVDRVEEMAIPSDLEDKLAIVRGKIGILIEQWQKICILAERMIKRREAAAVRVPPTTPRRPFIPAHFGLPSFSSSSDVADNASMASSVFSGLMHPGRALDNPSQADTARLTNALKVVVEVNSKCWRGDECELCSGVRQGVASVAAHTQQHGDALEHRARTLLYSTLEALKAQRDLYIATRDLFIRHDRLSGDQVEKLKKRVETNSLKLEGVKQARKDGWEVEADKLSGLIEKDQAGITAALNRRVFVRACMWHELRVVLHNRENTLLTEAAKTLAREERDFCEGVTVNWGRLVEALEPMPFE</sequence>
<evidence type="ECO:0000256" key="8">
    <source>
        <dbReference type="ARBA" id="ARBA00023136"/>
    </source>
</evidence>
<feature type="region of interest" description="Disordered" evidence="9">
    <location>
        <begin position="36"/>
        <end position="62"/>
    </location>
</feature>
<dbReference type="PANTHER" id="PTHR47554">
    <property type="entry name" value="SORTING NEXIN MVP1"/>
    <property type="match status" value="1"/>
</dbReference>
<evidence type="ECO:0000256" key="5">
    <source>
        <dbReference type="ARBA" id="ARBA00022448"/>
    </source>
</evidence>
<dbReference type="GO" id="GO:0005768">
    <property type="term" value="C:endosome"/>
    <property type="evidence" value="ECO:0007669"/>
    <property type="project" value="TreeGrafter"/>
</dbReference>
<name>K5WJP9_PHACS</name>
<dbReference type="InterPro" id="IPR028662">
    <property type="entry name" value="SNX8/Mvp1"/>
</dbReference>
<evidence type="ECO:0000256" key="9">
    <source>
        <dbReference type="SAM" id="MobiDB-lite"/>
    </source>
</evidence>
<dbReference type="GO" id="GO:0016020">
    <property type="term" value="C:membrane"/>
    <property type="evidence" value="ECO:0007669"/>
    <property type="project" value="UniProtKB-SubCell"/>
</dbReference>
<comment type="subcellular location">
    <subcellularLocation>
        <location evidence="2">Cytoplasm</location>
    </subcellularLocation>
    <subcellularLocation>
        <location evidence="1">Membrane</location>
        <topology evidence="1">Peripheral membrane protein</topology>
        <orientation evidence="1">Cytoplasmic side</orientation>
    </subcellularLocation>
</comment>
<proteinExistence type="inferred from homology"/>
<dbReference type="GO" id="GO:0042147">
    <property type="term" value="P:retrograde transport, endosome to Golgi"/>
    <property type="evidence" value="ECO:0007669"/>
    <property type="project" value="InterPro"/>
</dbReference>
<evidence type="ECO:0000256" key="4">
    <source>
        <dbReference type="ARBA" id="ARBA00014268"/>
    </source>
</evidence>